<gene>
    <name evidence="1" type="ORF">TNCV_2565591</name>
</gene>
<protein>
    <recommendedName>
        <fullName evidence="3">Reverse transcriptase</fullName>
    </recommendedName>
</protein>
<organism evidence="1 2">
    <name type="scientific">Trichonephila clavipes</name>
    <name type="common">Golden silk orbweaver</name>
    <name type="synonym">Nephila clavipes</name>
    <dbReference type="NCBI Taxonomy" id="2585209"/>
    <lineage>
        <taxon>Eukaryota</taxon>
        <taxon>Metazoa</taxon>
        <taxon>Ecdysozoa</taxon>
        <taxon>Arthropoda</taxon>
        <taxon>Chelicerata</taxon>
        <taxon>Arachnida</taxon>
        <taxon>Araneae</taxon>
        <taxon>Araneomorphae</taxon>
        <taxon>Entelegynae</taxon>
        <taxon>Araneoidea</taxon>
        <taxon>Nephilidae</taxon>
        <taxon>Trichonephila</taxon>
    </lineage>
</organism>
<accession>A0A8X6SE45</accession>
<sequence length="109" mass="12416">MAVFRFLSGHLRSLAFQGGHKTHPICLKCNIEQASPSHIFRCLGFSNDDLQDLHMLVYGFKRVNCDVLLPKRVSIFQDNTRLSFGARAAGVHYRLFSVWTLVPVRQGKQ</sequence>
<comment type="caution">
    <text evidence="1">The sequence shown here is derived from an EMBL/GenBank/DDBJ whole genome shotgun (WGS) entry which is preliminary data.</text>
</comment>
<name>A0A8X6SE45_TRICX</name>
<proteinExistence type="predicted"/>
<evidence type="ECO:0008006" key="3">
    <source>
        <dbReference type="Google" id="ProtNLM"/>
    </source>
</evidence>
<dbReference type="AlphaFoldDB" id="A0A8X6SE45"/>
<reference evidence="1" key="1">
    <citation type="submission" date="2020-08" db="EMBL/GenBank/DDBJ databases">
        <title>Multicomponent nature underlies the extraordinary mechanical properties of spider dragline silk.</title>
        <authorList>
            <person name="Kono N."/>
            <person name="Nakamura H."/>
            <person name="Mori M."/>
            <person name="Yoshida Y."/>
            <person name="Ohtoshi R."/>
            <person name="Malay A.D."/>
            <person name="Moran D.A.P."/>
            <person name="Tomita M."/>
            <person name="Numata K."/>
            <person name="Arakawa K."/>
        </authorList>
    </citation>
    <scope>NUCLEOTIDE SEQUENCE</scope>
</reference>
<keyword evidence="2" id="KW-1185">Reference proteome</keyword>
<evidence type="ECO:0000313" key="1">
    <source>
        <dbReference type="EMBL" id="GFY10531.1"/>
    </source>
</evidence>
<dbReference type="EMBL" id="BMAU01021298">
    <property type="protein sequence ID" value="GFY10531.1"/>
    <property type="molecule type" value="Genomic_DNA"/>
</dbReference>
<dbReference type="Proteomes" id="UP000887159">
    <property type="component" value="Unassembled WGS sequence"/>
</dbReference>
<evidence type="ECO:0000313" key="2">
    <source>
        <dbReference type="Proteomes" id="UP000887159"/>
    </source>
</evidence>